<evidence type="ECO:0000256" key="3">
    <source>
        <dbReference type="ARBA" id="ARBA00022603"/>
    </source>
</evidence>
<dbReference type="PANTHER" id="PTHR13563">
    <property type="entry name" value="TRNA (GUANINE-9-) METHYLTRANSFERASE"/>
    <property type="match status" value="1"/>
</dbReference>
<evidence type="ECO:0000256" key="7">
    <source>
        <dbReference type="ARBA" id="ARBA00032166"/>
    </source>
</evidence>
<dbReference type="GO" id="GO:0000049">
    <property type="term" value="F:tRNA binding"/>
    <property type="evidence" value="ECO:0007669"/>
    <property type="project" value="TreeGrafter"/>
</dbReference>
<evidence type="ECO:0000256" key="5">
    <source>
        <dbReference type="ARBA" id="ARBA00022691"/>
    </source>
</evidence>
<evidence type="ECO:0000256" key="11">
    <source>
        <dbReference type="SAM" id="MobiDB-lite"/>
    </source>
</evidence>
<dbReference type="GO" id="GO:0002939">
    <property type="term" value="P:tRNA N1-guanine methylation"/>
    <property type="evidence" value="ECO:0007669"/>
    <property type="project" value="TreeGrafter"/>
</dbReference>
<dbReference type="Proteomes" id="UP000761534">
    <property type="component" value="Unassembled WGS sequence"/>
</dbReference>
<dbReference type="PANTHER" id="PTHR13563:SF13">
    <property type="entry name" value="TRNA METHYLTRANSFERASE 10 HOMOLOG A"/>
    <property type="match status" value="1"/>
</dbReference>
<dbReference type="PIRSF" id="PIRSF016323">
    <property type="entry name" value="tRNA_m1G_mtfrase_met"/>
    <property type="match status" value="1"/>
</dbReference>
<gene>
    <name evidence="13" type="ORF">TRICI_005473</name>
</gene>
<dbReference type="EMBL" id="SWFS01000430">
    <property type="protein sequence ID" value="KAA8904423.1"/>
    <property type="molecule type" value="Genomic_DNA"/>
</dbReference>
<dbReference type="OrthoDB" id="278300at2759"/>
<feature type="binding site" evidence="10">
    <location>
        <position position="234"/>
    </location>
    <ligand>
        <name>S-adenosyl-L-methionine</name>
        <dbReference type="ChEBI" id="CHEBI:59789"/>
    </ligand>
</feature>
<keyword evidence="14" id="KW-1185">Reference proteome</keyword>
<feature type="compositionally biased region" description="Basic and acidic residues" evidence="11">
    <location>
        <begin position="63"/>
        <end position="76"/>
    </location>
</feature>
<dbReference type="GO" id="GO:0052905">
    <property type="term" value="F:tRNA (guanosine(9)-N1)-methyltransferase activity"/>
    <property type="evidence" value="ECO:0007669"/>
    <property type="project" value="UniProtKB-EC"/>
</dbReference>
<proteinExistence type="predicted"/>
<feature type="region of interest" description="Disordered" evidence="11">
    <location>
        <begin position="295"/>
        <end position="322"/>
    </location>
</feature>
<dbReference type="CDD" id="cd18089">
    <property type="entry name" value="SPOUT_Trm10-like"/>
    <property type="match status" value="1"/>
</dbReference>
<sequence length="322" mass="37442">MSEQANETKDAEKQAVEEEVKHEGTVKEGTESKVEEKTEKRFPPTPPVPPGMTKSAWKRQLRRERWEAKRDELAAKRREKKQRQREEKAKLKREREEAGIVEEERPKKERIVQQKFPINVIVDCGFDDMMKEGERTSLASQITRCYSSNRKYKASVNLRITSLNKLLKERFEGPMKSQHKLWKDVSLEEEDYTPDSESYVYLSSDSSNVIDTLEDNKTYIIGGIVDKGRYKDLCKDKAEKQGIPTARLPIDEFIKIAGRRVLTTNHVFEIVLKYLEHKDWKEAFEAVIPQRKLNQAEAEGKNTLDESDNENDVPDPKANNEE</sequence>
<evidence type="ECO:0000256" key="1">
    <source>
        <dbReference type="ARBA" id="ARBA00012797"/>
    </source>
</evidence>
<feature type="compositionally biased region" description="Basic and acidic residues" evidence="11">
    <location>
        <begin position="1"/>
        <end position="42"/>
    </location>
</feature>
<dbReference type="VEuPathDB" id="FungiDB:TRICI_005473"/>
<dbReference type="InterPro" id="IPR016653">
    <property type="entry name" value="TRM10/TRM10A"/>
</dbReference>
<evidence type="ECO:0000313" key="14">
    <source>
        <dbReference type="Proteomes" id="UP000761534"/>
    </source>
</evidence>
<reference evidence="13" key="1">
    <citation type="journal article" date="2019" name="G3 (Bethesda)">
        <title>Genome Assemblies of Two Rare Opportunistic Yeast Pathogens: Diutina rugosa (syn. Candida rugosa) and Trichomonascus ciferrii (syn. Candida ciferrii).</title>
        <authorList>
            <person name="Mixao V."/>
            <person name="Saus E."/>
            <person name="Hansen A.P."/>
            <person name="Lass-Florl C."/>
            <person name="Gabaldon T."/>
        </authorList>
    </citation>
    <scope>NUCLEOTIDE SEQUENCE</scope>
    <source>
        <strain evidence="13">CBS 4856</strain>
    </source>
</reference>
<feature type="binding site" evidence="10">
    <location>
        <position position="248"/>
    </location>
    <ligand>
        <name>S-adenosyl-L-methionine</name>
        <dbReference type="ChEBI" id="CHEBI:59789"/>
    </ligand>
</feature>
<evidence type="ECO:0000256" key="10">
    <source>
        <dbReference type="PIRSR" id="PIRSR016323-2"/>
    </source>
</evidence>
<dbReference type="PROSITE" id="PS51675">
    <property type="entry name" value="SAM_MT_TRM10"/>
    <property type="match status" value="1"/>
</dbReference>
<feature type="compositionally biased region" description="Basic and acidic residues" evidence="11">
    <location>
        <begin position="84"/>
        <end position="98"/>
    </location>
</feature>
<feature type="binding site" evidence="10">
    <location>
        <position position="202"/>
    </location>
    <ligand>
        <name>S-adenosyl-L-methionine</name>
        <dbReference type="ChEBI" id="CHEBI:59789"/>
    </ligand>
</feature>
<dbReference type="EC" id="2.1.1.221" evidence="1"/>
<evidence type="ECO:0000256" key="2">
    <source>
        <dbReference type="ARBA" id="ARBA00020451"/>
    </source>
</evidence>
<evidence type="ECO:0000259" key="12">
    <source>
        <dbReference type="PROSITE" id="PS51675"/>
    </source>
</evidence>
<feature type="domain" description="SAM-dependent MTase TRM10-type" evidence="12">
    <location>
        <begin position="103"/>
        <end position="295"/>
    </location>
</feature>
<dbReference type="InterPro" id="IPR007356">
    <property type="entry name" value="tRNA_m1G_MeTrfase_euk"/>
</dbReference>
<dbReference type="InterPro" id="IPR028564">
    <property type="entry name" value="MT_TRM10-typ"/>
</dbReference>
<dbReference type="GO" id="GO:0005634">
    <property type="term" value="C:nucleus"/>
    <property type="evidence" value="ECO:0007669"/>
    <property type="project" value="TreeGrafter"/>
</dbReference>
<feature type="region of interest" description="Disordered" evidence="11">
    <location>
        <begin position="1"/>
        <end position="98"/>
    </location>
</feature>
<evidence type="ECO:0000256" key="4">
    <source>
        <dbReference type="ARBA" id="ARBA00022679"/>
    </source>
</evidence>
<name>A0A642URZ7_9ASCO</name>
<evidence type="ECO:0000313" key="13">
    <source>
        <dbReference type="EMBL" id="KAA8904423.1"/>
    </source>
</evidence>
<dbReference type="AlphaFoldDB" id="A0A642URZ7"/>
<keyword evidence="4" id="KW-0808">Transferase</keyword>
<evidence type="ECO:0000256" key="6">
    <source>
        <dbReference type="ARBA" id="ARBA00031792"/>
    </source>
</evidence>
<comment type="catalytic activity">
    <reaction evidence="8">
        <text>guanosine(9) in tRNA + S-adenosyl-L-methionine = N(1)-methylguanosine(9) in tRNA + S-adenosyl-L-homocysteine + H(+)</text>
        <dbReference type="Rhea" id="RHEA:43156"/>
        <dbReference type="Rhea" id="RHEA-COMP:10367"/>
        <dbReference type="Rhea" id="RHEA-COMP:10368"/>
        <dbReference type="ChEBI" id="CHEBI:15378"/>
        <dbReference type="ChEBI" id="CHEBI:57856"/>
        <dbReference type="ChEBI" id="CHEBI:59789"/>
        <dbReference type="ChEBI" id="CHEBI:73542"/>
        <dbReference type="ChEBI" id="CHEBI:74269"/>
        <dbReference type="EC" id="2.1.1.221"/>
    </reaction>
</comment>
<evidence type="ECO:0000256" key="8">
    <source>
        <dbReference type="ARBA" id="ARBA00048434"/>
    </source>
</evidence>
<feature type="active site" description="Proton acceptor" evidence="9">
    <location>
        <position position="226"/>
    </location>
</feature>
<evidence type="ECO:0000256" key="9">
    <source>
        <dbReference type="PIRSR" id="PIRSR016323-1"/>
    </source>
</evidence>
<feature type="binding site" evidence="10">
    <location>
        <position position="222"/>
    </location>
    <ligand>
        <name>S-adenosyl-L-methionine</name>
        <dbReference type="ChEBI" id="CHEBI:59789"/>
    </ligand>
</feature>
<protein>
    <recommendedName>
        <fullName evidence="2">tRNA (guanine(9)-N1)-methyltransferase</fullName>
        <ecNumber evidence="1">2.1.1.221</ecNumber>
    </recommendedName>
    <alternativeName>
        <fullName evidence="7">tRNA methyltransferase 10</fullName>
    </alternativeName>
    <alternativeName>
        <fullName evidence="6">tRNA(m1G9)-methyltransferase</fullName>
    </alternativeName>
</protein>
<accession>A0A642URZ7</accession>
<organism evidence="13 14">
    <name type="scientific">Trichomonascus ciferrii</name>
    <dbReference type="NCBI Taxonomy" id="44093"/>
    <lineage>
        <taxon>Eukaryota</taxon>
        <taxon>Fungi</taxon>
        <taxon>Dikarya</taxon>
        <taxon>Ascomycota</taxon>
        <taxon>Saccharomycotina</taxon>
        <taxon>Dipodascomycetes</taxon>
        <taxon>Dipodascales</taxon>
        <taxon>Trichomonascaceae</taxon>
        <taxon>Trichomonascus</taxon>
        <taxon>Trichomonascus ciferrii complex</taxon>
    </lineage>
</organism>
<dbReference type="InterPro" id="IPR038459">
    <property type="entry name" value="MT_TRM10-typ_sf"/>
</dbReference>
<keyword evidence="3" id="KW-0489">Methyltransferase</keyword>
<comment type="caution">
    <text evidence="13">The sequence shown here is derived from an EMBL/GenBank/DDBJ whole genome shotgun (WGS) entry which is preliminary data.</text>
</comment>
<dbReference type="Gene3D" id="3.40.1280.30">
    <property type="match status" value="1"/>
</dbReference>
<keyword evidence="5" id="KW-0949">S-adenosyl-L-methionine</keyword>